<name>X1KP77_9ZZZZ</name>
<organism evidence="1">
    <name type="scientific">marine sediment metagenome</name>
    <dbReference type="NCBI Taxonomy" id="412755"/>
    <lineage>
        <taxon>unclassified sequences</taxon>
        <taxon>metagenomes</taxon>
        <taxon>ecological metagenomes</taxon>
    </lineage>
</organism>
<accession>X1KP77</accession>
<dbReference type="AlphaFoldDB" id="X1KP77"/>
<gene>
    <name evidence="1" type="ORF">S06H3_10514</name>
</gene>
<sequence>MGRIDGLTNILLIDRGLPDIVVPVMVGGMVS</sequence>
<comment type="caution">
    <text evidence="1">The sequence shown here is derived from an EMBL/GenBank/DDBJ whole genome shotgun (WGS) entry which is preliminary data.</text>
</comment>
<feature type="non-terminal residue" evidence="1">
    <location>
        <position position="31"/>
    </location>
</feature>
<protein>
    <submittedName>
        <fullName evidence="1">Uncharacterized protein</fullName>
    </submittedName>
</protein>
<reference evidence="1" key="1">
    <citation type="journal article" date="2014" name="Front. Microbiol.">
        <title>High frequency of phylogenetically diverse reductive dehalogenase-homologous genes in deep subseafloor sedimentary metagenomes.</title>
        <authorList>
            <person name="Kawai M."/>
            <person name="Futagami T."/>
            <person name="Toyoda A."/>
            <person name="Takaki Y."/>
            <person name="Nishi S."/>
            <person name="Hori S."/>
            <person name="Arai W."/>
            <person name="Tsubouchi T."/>
            <person name="Morono Y."/>
            <person name="Uchiyama I."/>
            <person name="Ito T."/>
            <person name="Fujiyama A."/>
            <person name="Inagaki F."/>
            <person name="Takami H."/>
        </authorList>
    </citation>
    <scope>NUCLEOTIDE SEQUENCE</scope>
    <source>
        <strain evidence="1">Expedition CK06-06</strain>
    </source>
</reference>
<evidence type="ECO:0000313" key="1">
    <source>
        <dbReference type="EMBL" id="GAI08458.1"/>
    </source>
</evidence>
<dbReference type="EMBL" id="BARV01004880">
    <property type="protein sequence ID" value="GAI08458.1"/>
    <property type="molecule type" value="Genomic_DNA"/>
</dbReference>
<proteinExistence type="predicted"/>